<dbReference type="RefSeq" id="WP_025317244.1">
    <property type="nucleotide sequence ID" value="NZ_CP002082.1"/>
</dbReference>
<proteinExistence type="predicted"/>
<protein>
    <submittedName>
        <fullName evidence="1">Uncharacterized protein</fullName>
    </submittedName>
</protein>
<dbReference type="PATRIC" id="fig|838561.3.peg.515"/>
<gene>
    <name evidence="1" type="ORF">P344_02670</name>
</gene>
<dbReference type="KEGG" id="smia:P344_02670"/>
<sequence length="75" mass="8442">MLPKLTLINLEPKTENKHRTTINNLKEKVNKIQQDLWSDKVLQKILSTLTSTLSLTTSKKVQAVTDVSGQVIDNP</sequence>
<evidence type="ECO:0000313" key="1">
    <source>
        <dbReference type="EMBL" id="AHI57879.1"/>
    </source>
</evidence>
<reference evidence="1 2" key="1">
    <citation type="submission" date="2013-09" db="EMBL/GenBank/DDBJ databases">
        <title>Complete genome sequence of Spiroplasma mirum suckling mouse cataract agent.</title>
        <authorList>
            <person name="Landry C.A."/>
            <person name="Bastian F.O."/>
            <person name="Thune R.L."/>
        </authorList>
    </citation>
    <scope>NUCLEOTIDE SEQUENCE [LARGE SCALE GENOMIC DNA]</scope>
    <source>
        <strain evidence="1 2">SMCA</strain>
    </source>
</reference>
<dbReference type="HOGENOM" id="CLU_2669215_0_0_14"/>
<dbReference type="KEGG" id="smir:SMM_0444"/>
<accession>W0GQH6</accession>
<organism evidence="1 2">
    <name type="scientific">Spiroplasma mirum ATCC 29335</name>
    <dbReference type="NCBI Taxonomy" id="838561"/>
    <lineage>
        <taxon>Bacteria</taxon>
        <taxon>Bacillati</taxon>
        <taxon>Mycoplasmatota</taxon>
        <taxon>Mollicutes</taxon>
        <taxon>Entomoplasmatales</taxon>
        <taxon>Spiroplasmataceae</taxon>
        <taxon>Spiroplasma</taxon>
    </lineage>
</organism>
<name>W0GQH6_9MOLU</name>
<keyword evidence="2" id="KW-1185">Reference proteome</keyword>
<dbReference type="EMBL" id="CP006720">
    <property type="protein sequence ID" value="AHI57879.1"/>
    <property type="molecule type" value="Genomic_DNA"/>
</dbReference>
<dbReference type="AlphaFoldDB" id="W0GQH6"/>
<dbReference type="Proteomes" id="UP000019260">
    <property type="component" value="Chromosome"/>
</dbReference>
<evidence type="ECO:0000313" key="2">
    <source>
        <dbReference type="Proteomes" id="UP000019260"/>
    </source>
</evidence>